<keyword evidence="1" id="KW-0472">Membrane</keyword>
<sequence length="216" mass="22345">MKKLVLIIAALVGLVAWSQPRAVHATSDTATLTVSKRVSAPSEGVTQQTVPLAGARYQVTLIEAAGGEPIDAQNSSTYRSVTGANAMSVMLVTDADGLAHETGLALNATYLVQELAGAGVTKAAAPVALVFNADHTAYTYTPKSGLNGTVPSEPNGTHRLPNTFEPVGNGSVRHSGDHILQTGGQYRLQGLGVLATMAGLMIVVAVSAGVRRRRAY</sequence>
<keyword evidence="1" id="KW-1133">Transmembrane helix</keyword>
<dbReference type="Gene3D" id="2.60.40.10">
    <property type="entry name" value="Immunoglobulins"/>
    <property type="match status" value="1"/>
</dbReference>
<evidence type="ECO:0000313" key="3">
    <source>
        <dbReference type="EMBL" id="KRL85754.1"/>
    </source>
</evidence>
<keyword evidence="1" id="KW-0812">Transmembrane</keyword>
<keyword evidence="2" id="KW-0732">Signal</keyword>
<evidence type="ECO:0000313" key="4">
    <source>
        <dbReference type="Proteomes" id="UP000051922"/>
    </source>
</evidence>
<dbReference type="EMBL" id="AZFJ01000049">
    <property type="protein sequence ID" value="KRL85754.1"/>
    <property type="molecule type" value="Genomic_DNA"/>
</dbReference>
<proteinExistence type="predicted"/>
<dbReference type="RefSeq" id="WP_054650583.1">
    <property type="nucleotide sequence ID" value="NZ_AZFJ01000049.1"/>
</dbReference>
<dbReference type="InterPro" id="IPR013783">
    <property type="entry name" value="Ig-like_fold"/>
</dbReference>
<organism evidence="3 4">
    <name type="scientific">Lacticaseibacillus pantheris DSM 15945 = JCM 12539 = NBRC 106106</name>
    <dbReference type="NCBI Taxonomy" id="1423783"/>
    <lineage>
        <taxon>Bacteria</taxon>
        <taxon>Bacillati</taxon>
        <taxon>Bacillota</taxon>
        <taxon>Bacilli</taxon>
        <taxon>Lactobacillales</taxon>
        <taxon>Lactobacillaceae</taxon>
        <taxon>Lacticaseibacillus</taxon>
    </lineage>
</organism>
<gene>
    <name evidence="3" type="ORF">FC50_GL001142</name>
</gene>
<dbReference type="OrthoDB" id="2299625at2"/>
<keyword evidence="4" id="KW-1185">Reference proteome</keyword>
<dbReference type="AlphaFoldDB" id="A0A0R1U2R4"/>
<feature type="signal peptide" evidence="2">
    <location>
        <begin position="1"/>
        <end position="25"/>
    </location>
</feature>
<feature type="chain" id="PRO_5006411469" description="Gram-positive pilin subunit D1 N-terminal domain-containing protein" evidence="2">
    <location>
        <begin position="26"/>
        <end position="216"/>
    </location>
</feature>
<evidence type="ECO:0008006" key="5">
    <source>
        <dbReference type="Google" id="ProtNLM"/>
    </source>
</evidence>
<dbReference type="PATRIC" id="fig|1423783.4.peg.1184"/>
<reference evidence="3 4" key="1">
    <citation type="journal article" date="2015" name="Genome Announc.">
        <title>Expanding the biotechnology potential of lactobacilli through comparative genomics of 213 strains and associated genera.</title>
        <authorList>
            <person name="Sun Z."/>
            <person name="Harris H.M."/>
            <person name="McCann A."/>
            <person name="Guo C."/>
            <person name="Argimon S."/>
            <person name="Zhang W."/>
            <person name="Yang X."/>
            <person name="Jeffery I.B."/>
            <person name="Cooney J.C."/>
            <person name="Kagawa T.F."/>
            <person name="Liu W."/>
            <person name="Song Y."/>
            <person name="Salvetti E."/>
            <person name="Wrobel A."/>
            <person name="Rasinkangas P."/>
            <person name="Parkhill J."/>
            <person name="Rea M.C."/>
            <person name="O'Sullivan O."/>
            <person name="Ritari J."/>
            <person name="Douillard F.P."/>
            <person name="Paul Ross R."/>
            <person name="Yang R."/>
            <person name="Briner A.E."/>
            <person name="Felis G.E."/>
            <person name="de Vos W.M."/>
            <person name="Barrangou R."/>
            <person name="Klaenhammer T.R."/>
            <person name="Caufield P.W."/>
            <person name="Cui Y."/>
            <person name="Zhang H."/>
            <person name="O'Toole P.W."/>
        </authorList>
    </citation>
    <scope>NUCLEOTIDE SEQUENCE [LARGE SCALE GENOMIC DNA]</scope>
    <source>
        <strain evidence="3 4">DSM 15945</strain>
    </source>
</reference>
<protein>
    <recommendedName>
        <fullName evidence="5">Gram-positive pilin subunit D1 N-terminal domain-containing protein</fullName>
    </recommendedName>
</protein>
<name>A0A0R1U2R4_9LACO</name>
<feature type="transmembrane region" description="Helical" evidence="1">
    <location>
        <begin position="190"/>
        <end position="210"/>
    </location>
</feature>
<evidence type="ECO:0000256" key="2">
    <source>
        <dbReference type="SAM" id="SignalP"/>
    </source>
</evidence>
<comment type="caution">
    <text evidence="3">The sequence shown here is derived from an EMBL/GenBank/DDBJ whole genome shotgun (WGS) entry which is preliminary data.</text>
</comment>
<dbReference type="STRING" id="1423783.FC50_GL001142"/>
<accession>A0A0R1U2R4</accession>
<dbReference type="Proteomes" id="UP000051922">
    <property type="component" value="Unassembled WGS sequence"/>
</dbReference>
<evidence type="ECO:0000256" key="1">
    <source>
        <dbReference type="SAM" id="Phobius"/>
    </source>
</evidence>